<evidence type="ECO:0000256" key="1">
    <source>
        <dbReference type="SAM" id="MobiDB-lite"/>
    </source>
</evidence>
<protein>
    <submittedName>
        <fullName evidence="2">Uncharacterized protein</fullName>
    </submittedName>
</protein>
<proteinExistence type="predicted"/>
<name>A0A7S2SD84_9STRA</name>
<dbReference type="AlphaFoldDB" id="A0A7S2SD84"/>
<gene>
    <name evidence="2" type="ORF">QSP1433_LOCUS12953</name>
</gene>
<organism evidence="2">
    <name type="scientific">Mucochytrium quahogii</name>
    <dbReference type="NCBI Taxonomy" id="96639"/>
    <lineage>
        <taxon>Eukaryota</taxon>
        <taxon>Sar</taxon>
        <taxon>Stramenopiles</taxon>
        <taxon>Bigyra</taxon>
        <taxon>Labyrinthulomycetes</taxon>
        <taxon>Thraustochytrida</taxon>
        <taxon>Thraustochytriidae</taxon>
        <taxon>Mucochytrium</taxon>
    </lineage>
</organism>
<accession>A0A7S2SD84</accession>
<feature type="region of interest" description="Disordered" evidence="1">
    <location>
        <begin position="1"/>
        <end position="31"/>
    </location>
</feature>
<reference evidence="2" key="1">
    <citation type="submission" date="2021-01" db="EMBL/GenBank/DDBJ databases">
        <authorList>
            <person name="Corre E."/>
            <person name="Pelletier E."/>
            <person name="Niang G."/>
            <person name="Scheremetjew M."/>
            <person name="Finn R."/>
            <person name="Kale V."/>
            <person name="Holt S."/>
            <person name="Cochrane G."/>
            <person name="Meng A."/>
            <person name="Brown T."/>
            <person name="Cohen L."/>
        </authorList>
    </citation>
    <scope>NUCLEOTIDE SEQUENCE</scope>
    <source>
        <strain evidence="2">NY070348D</strain>
    </source>
</reference>
<sequence length="265" mass="29840">MPSTRSGKRSRDDPDAGSAQRKCKSKESKEDMGQLQRHFMNGFKVQQPSDHARHAVFRCVYQWAKGEGRKLDSALYPGSYIDIVPSLTIRRVVYVDNFTGNKGHVQEFFAPDNRDELVRTLLGQRAYEGAPQIGYYNQDFTNKDALSEEKHNQFDALISFSAGGNISRTCHKFVRQGGLLIVNDDFGDASSAMGPRSPWKLLAGFDGSRLETAKLDAFFKLKKTKQSATREQCAQNVGFAYSKRPFKFTQNALAYVFEKVDPEGQ</sequence>
<dbReference type="EMBL" id="HBHK01020409">
    <property type="protein sequence ID" value="CAD9696726.1"/>
    <property type="molecule type" value="Transcribed_RNA"/>
</dbReference>
<evidence type="ECO:0000313" key="2">
    <source>
        <dbReference type="EMBL" id="CAD9696726.1"/>
    </source>
</evidence>